<name>A0A158ACE3_9BURK</name>
<comment type="caution">
    <text evidence="2">The sequence shown here is derived from an EMBL/GenBank/DDBJ whole genome shotgun (WGS) entry which is preliminary data.</text>
</comment>
<dbReference type="RefSeq" id="WP_061167438.1">
    <property type="nucleotide sequence ID" value="NZ_FCOA02000005.1"/>
</dbReference>
<organism evidence="2 3">
    <name type="scientific">Caballeronia hypogeia</name>
    <dbReference type="NCBI Taxonomy" id="1777140"/>
    <lineage>
        <taxon>Bacteria</taxon>
        <taxon>Pseudomonadati</taxon>
        <taxon>Pseudomonadota</taxon>
        <taxon>Betaproteobacteria</taxon>
        <taxon>Burkholderiales</taxon>
        <taxon>Burkholderiaceae</taxon>
        <taxon>Caballeronia</taxon>
    </lineage>
</organism>
<sequence length="130" mass="14604">MPIWSTTPATIEPQLVLEEWLVLETEPERGERHFLGMKKDAGYARISSPIKNYDRKTMRGVTSTGRCYQLVGPPGWTSEMSYLLLNWCEKHRVTQMTNVTAEYAPATASSCRTTEATSDDASSREGKSAR</sequence>
<protein>
    <submittedName>
        <fullName evidence="2">Uncharacterized protein</fullName>
    </submittedName>
</protein>
<evidence type="ECO:0000313" key="3">
    <source>
        <dbReference type="Proteomes" id="UP000054851"/>
    </source>
</evidence>
<accession>A0A158ACE3</accession>
<feature type="region of interest" description="Disordered" evidence="1">
    <location>
        <begin position="103"/>
        <end position="130"/>
    </location>
</feature>
<dbReference type="Proteomes" id="UP000054851">
    <property type="component" value="Unassembled WGS sequence"/>
</dbReference>
<dbReference type="EMBL" id="FCOA02000005">
    <property type="protein sequence ID" value="SAK55504.1"/>
    <property type="molecule type" value="Genomic_DNA"/>
</dbReference>
<keyword evidence="3" id="KW-1185">Reference proteome</keyword>
<dbReference type="AlphaFoldDB" id="A0A158ACE3"/>
<reference evidence="2" key="1">
    <citation type="submission" date="2016-01" db="EMBL/GenBank/DDBJ databases">
        <authorList>
            <person name="Peeters C."/>
        </authorList>
    </citation>
    <scope>NUCLEOTIDE SEQUENCE</scope>
    <source>
        <strain evidence="2">LMG 29322</strain>
    </source>
</reference>
<evidence type="ECO:0000256" key="1">
    <source>
        <dbReference type="SAM" id="MobiDB-lite"/>
    </source>
</evidence>
<proteinExistence type="predicted"/>
<evidence type="ECO:0000313" key="2">
    <source>
        <dbReference type="EMBL" id="SAK55504.1"/>
    </source>
</evidence>
<feature type="compositionally biased region" description="Polar residues" evidence="1">
    <location>
        <begin position="107"/>
        <end position="120"/>
    </location>
</feature>
<gene>
    <name evidence="2" type="ORF">AWB79_02195</name>
</gene>
<feature type="compositionally biased region" description="Basic and acidic residues" evidence="1">
    <location>
        <begin position="121"/>
        <end position="130"/>
    </location>
</feature>